<proteinExistence type="predicted"/>
<dbReference type="AlphaFoldDB" id="A0A8H5YC59"/>
<evidence type="ECO:0000313" key="3">
    <source>
        <dbReference type="EMBL" id="KAF5709569.1"/>
    </source>
</evidence>
<sequence length="241" mass="27006">MKLAHVLPILSLIAPIACQRKPETWPPGLPGNYEKHIGTSKYIRPPPGWKAPSEEEKKAREEFIVPHRNIVEALEDFMFETTRPKAQYEEQLNLGMLSVQVATARAGDGILMLEGPYIAEKCWKAMTALDDPTLACSTALTKPEKQRLAEKIKDLRLMFTVYDYNFSQRCENAEVGAPGLPLPLVEDVRWHLKMTAERYADIDEYCKSKGLSSSMRSGEGREASLARAGREPGTGNWKTGD</sequence>
<dbReference type="Proteomes" id="UP000544331">
    <property type="component" value="Unassembled WGS sequence"/>
</dbReference>
<evidence type="ECO:0000313" key="4">
    <source>
        <dbReference type="Proteomes" id="UP000544331"/>
    </source>
</evidence>
<feature type="region of interest" description="Disordered" evidence="1">
    <location>
        <begin position="211"/>
        <end position="241"/>
    </location>
</feature>
<feature type="compositionally biased region" description="Basic and acidic residues" evidence="1">
    <location>
        <begin position="218"/>
        <end position="230"/>
    </location>
</feature>
<gene>
    <name evidence="3" type="ORF">FMUND_10059</name>
</gene>
<dbReference type="EMBL" id="JAAOAN010000356">
    <property type="protein sequence ID" value="KAF5709569.1"/>
    <property type="molecule type" value="Genomic_DNA"/>
</dbReference>
<evidence type="ECO:0000256" key="2">
    <source>
        <dbReference type="SAM" id="SignalP"/>
    </source>
</evidence>
<name>A0A8H5YC59_9HYPO</name>
<reference evidence="3 4" key="1">
    <citation type="submission" date="2020-05" db="EMBL/GenBank/DDBJ databases">
        <title>Identification and distribution of gene clusters putatively required for synthesis of sphingolipid metabolism inhibitors in phylogenetically diverse species of the filamentous fungus Fusarium.</title>
        <authorList>
            <person name="Kim H.-S."/>
            <person name="Busman M."/>
            <person name="Brown D.W."/>
            <person name="Divon H."/>
            <person name="Uhlig S."/>
            <person name="Proctor R.H."/>
        </authorList>
    </citation>
    <scope>NUCLEOTIDE SEQUENCE [LARGE SCALE GENOMIC DNA]</scope>
    <source>
        <strain evidence="3 4">NRRL 66235</strain>
    </source>
</reference>
<dbReference type="OrthoDB" id="4979105at2759"/>
<keyword evidence="4" id="KW-1185">Reference proteome</keyword>
<comment type="caution">
    <text evidence="3">The sequence shown here is derived from an EMBL/GenBank/DDBJ whole genome shotgun (WGS) entry which is preliminary data.</text>
</comment>
<accession>A0A8H5YC59</accession>
<feature type="chain" id="PRO_5034836652" evidence="2">
    <location>
        <begin position="20"/>
        <end position="241"/>
    </location>
</feature>
<evidence type="ECO:0000256" key="1">
    <source>
        <dbReference type="SAM" id="MobiDB-lite"/>
    </source>
</evidence>
<keyword evidence="2" id="KW-0732">Signal</keyword>
<feature type="signal peptide" evidence="2">
    <location>
        <begin position="1"/>
        <end position="19"/>
    </location>
</feature>
<protein>
    <submittedName>
        <fullName evidence="3">Uncharacterized protein</fullName>
    </submittedName>
</protein>
<organism evidence="3 4">
    <name type="scientific">Fusarium mundagurra</name>
    <dbReference type="NCBI Taxonomy" id="1567541"/>
    <lineage>
        <taxon>Eukaryota</taxon>
        <taxon>Fungi</taxon>
        <taxon>Dikarya</taxon>
        <taxon>Ascomycota</taxon>
        <taxon>Pezizomycotina</taxon>
        <taxon>Sordariomycetes</taxon>
        <taxon>Hypocreomycetidae</taxon>
        <taxon>Hypocreales</taxon>
        <taxon>Nectriaceae</taxon>
        <taxon>Fusarium</taxon>
        <taxon>Fusarium fujikuroi species complex</taxon>
    </lineage>
</organism>